<keyword evidence="3 6" id="KW-0378">Hydrolase</keyword>
<keyword evidence="2 6" id="KW-0479">Metal-binding</keyword>
<evidence type="ECO:0000256" key="6">
    <source>
        <dbReference type="HAMAP-Rule" id="MF_00163"/>
    </source>
</evidence>
<feature type="binding site" evidence="6">
    <location>
        <position position="171"/>
    </location>
    <ligand>
        <name>Fe cation</name>
        <dbReference type="ChEBI" id="CHEBI:24875"/>
    </ligand>
</feature>
<dbReference type="FunFam" id="3.90.45.10:FF:000003">
    <property type="entry name" value="Peptide deformylase"/>
    <property type="match status" value="1"/>
</dbReference>
<keyword evidence="4 6" id="KW-0648">Protein biosynthesis</keyword>
<dbReference type="Pfam" id="PF01327">
    <property type="entry name" value="Pep_deformylase"/>
    <property type="match status" value="1"/>
</dbReference>
<evidence type="ECO:0000256" key="3">
    <source>
        <dbReference type="ARBA" id="ARBA00022801"/>
    </source>
</evidence>
<keyword evidence="8" id="KW-1185">Reference proteome</keyword>
<dbReference type="RefSeq" id="WP_168485308.1">
    <property type="nucleotide sequence ID" value="NZ_JAAZSQ010000003.1"/>
</dbReference>
<comment type="caution">
    <text evidence="7">The sequence shown here is derived from an EMBL/GenBank/DDBJ whole genome shotgun (WGS) entry which is preliminary data.</text>
</comment>
<gene>
    <name evidence="6" type="primary">def</name>
    <name evidence="7" type="ORF">HGG74_05310</name>
</gene>
<accession>A0A7X6HBD8</accession>
<dbReference type="AlphaFoldDB" id="A0A7X6HBD8"/>
<evidence type="ECO:0000256" key="4">
    <source>
        <dbReference type="ARBA" id="ARBA00022917"/>
    </source>
</evidence>
<dbReference type="GO" id="GO:0046872">
    <property type="term" value="F:metal ion binding"/>
    <property type="evidence" value="ECO:0007669"/>
    <property type="project" value="UniProtKB-KW"/>
</dbReference>
<dbReference type="InterPro" id="IPR023635">
    <property type="entry name" value="Peptide_deformylase"/>
</dbReference>
<sequence length="210" mass="22889">MATSELSALRNLVLPLLEAGGTVPIVQLGHPVLRRPALPFDGQLDDAELAALLELMRRTMHAAPGVGLAAPQLGIPLRIAVLEDSFETDTETAAVRERAPLPYFAMINPGYAPVGPRTAMFYEGCLSFAGFQGVVERHRTVRLDYRRPDGSAATEEFTGWPARIVQHETDHLNGILYVDKVLTRSLAGDDEYAQRWSEPGIGRARAGLGF</sequence>
<dbReference type="InterPro" id="IPR036821">
    <property type="entry name" value="Peptide_deformylase_sf"/>
</dbReference>
<comment type="catalytic activity">
    <reaction evidence="6">
        <text>N-terminal N-formyl-L-methionyl-[peptide] + H2O = N-terminal L-methionyl-[peptide] + formate</text>
        <dbReference type="Rhea" id="RHEA:24420"/>
        <dbReference type="Rhea" id="RHEA-COMP:10639"/>
        <dbReference type="Rhea" id="RHEA-COMP:10640"/>
        <dbReference type="ChEBI" id="CHEBI:15377"/>
        <dbReference type="ChEBI" id="CHEBI:15740"/>
        <dbReference type="ChEBI" id="CHEBI:49298"/>
        <dbReference type="ChEBI" id="CHEBI:64731"/>
        <dbReference type="EC" id="3.5.1.88"/>
    </reaction>
</comment>
<proteinExistence type="inferred from homology"/>
<evidence type="ECO:0000256" key="2">
    <source>
        <dbReference type="ARBA" id="ARBA00022723"/>
    </source>
</evidence>
<dbReference type="Gene3D" id="3.90.45.10">
    <property type="entry name" value="Peptide deformylase"/>
    <property type="match status" value="1"/>
</dbReference>
<dbReference type="EC" id="3.5.1.88" evidence="6"/>
<evidence type="ECO:0000256" key="1">
    <source>
        <dbReference type="ARBA" id="ARBA00010759"/>
    </source>
</evidence>
<evidence type="ECO:0000313" key="8">
    <source>
        <dbReference type="Proteomes" id="UP000544090"/>
    </source>
</evidence>
<dbReference type="PIRSF" id="PIRSF004749">
    <property type="entry name" value="Pep_def"/>
    <property type="match status" value="1"/>
</dbReference>
<dbReference type="PANTHER" id="PTHR10458:SF2">
    <property type="entry name" value="PEPTIDE DEFORMYLASE, MITOCHONDRIAL"/>
    <property type="match status" value="1"/>
</dbReference>
<keyword evidence="5 6" id="KW-0408">Iron</keyword>
<comment type="cofactor">
    <cofactor evidence="6">
        <name>Fe(2+)</name>
        <dbReference type="ChEBI" id="CHEBI:29033"/>
    </cofactor>
    <text evidence="6">Binds 1 Fe(2+) ion.</text>
</comment>
<dbReference type="HAMAP" id="MF_00163">
    <property type="entry name" value="Pep_deformylase"/>
    <property type="match status" value="1"/>
</dbReference>
<dbReference type="EMBL" id="JAAZSQ010000003">
    <property type="protein sequence ID" value="NKX53967.1"/>
    <property type="molecule type" value="Genomic_DNA"/>
</dbReference>
<feature type="binding site" evidence="6">
    <location>
        <position position="167"/>
    </location>
    <ligand>
        <name>Fe cation</name>
        <dbReference type="ChEBI" id="CHEBI:24875"/>
    </ligand>
</feature>
<dbReference type="CDD" id="cd00487">
    <property type="entry name" value="Pep_deformylase"/>
    <property type="match status" value="1"/>
</dbReference>
<organism evidence="7 8">
    <name type="scientific">Arthrobacter mobilis</name>
    <dbReference type="NCBI Taxonomy" id="2724944"/>
    <lineage>
        <taxon>Bacteria</taxon>
        <taxon>Bacillati</taxon>
        <taxon>Actinomycetota</taxon>
        <taxon>Actinomycetes</taxon>
        <taxon>Micrococcales</taxon>
        <taxon>Micrococcaceae</taxon>
        <taxon>Arthrobacter</taxon>
    </lineage>
</organism>
<dbReference type="PANTHER" id="PTHR10458">
    <property type="entry name" value="PEPTIDE DEFORMYLASE"/>
    <property type="match status" value="1"/>
</dbReference>
<dbReference type="GO" id="GO:0042586">
    <property type="term" value="F:peptide deformylase activity"/>
    <property type="evidence" value="ECO:0007669"/>
    <property type="project" value="UniProtKB-UniRule"/>
</dbReference>
<protein>
    <recommendedName>
        <fullName evidence="6">Peptide deformylase</fullName>
        <shortName evidence="6">PDF</shortName>
        <ecNumber evidence="6">3.5.1.88</ecNumber>
    </recommendedName>
    <alternativeName>
        <fullName evidence="6">Polypeptide deformylase</fullName>
    </alternativeName>
</protein>
<feature type="active site" evidence="6">
    <location>
        <position position="168"/>
    </location>
</feature>
<dbReference type="SUPFAM" id="SSF56420">
    <property type="entry name" value="Peptide deformylase"/>
    <property type="match status" value="1"/>
</dbReference>
<reference evidence="7 8" key="1">
    <citation type="submission" date="2020-04" db="EMBL/GenBank/DDBJ databases">
        <title>Arthrobacter sp. nov.</title>
        <authorList>
            <person name="Liu S."/>
        </authorList>
    </citation>
    <scope>NUCLEOTIDE SEQUENCE [LARGE SCALE GENOMIC DNA]</scope>
    <source>
        <strain evidence="7 8">E918</strain>
    </source>
</reference>
<comment type="function">
    <text evidence="6">Removes the formyl group from the N-terminal Met of newly synthesized proteins. Requires at least a dipeptide for an efficient rate of reaction. N-terminal L-methionine is a prerequisite for activity but the enzyme has broad specificity at other positions.</text>
</comment>
<dbReference type="GO" id="GO:0006412">
    <property type="term" value="P:translation"/>
    <property type="evidence" value="ECO:0007669"/>
    <property type="project" value="UniProtKB-UniRule"/>
</dbReference>
<feature type="binding site" evidence="6">
    <location>
        <position position="125"/>
    </location>
    <ligand>
        <name>Fe cation</name>
        <dbReference type="ChEBI" id="CHEBI:24875"/>
    </ligand>
</feature>
<comment type="similarity">
    <text evidence="1 6">Belongs to the polypeptide deformylase family.</text>
</comment>
<evidence type="ECO:0000313" key="7">
    <source>
        <dbReference type="EMBL" id="NKX53967.1"/>
    </source>
</evidence>
<dbReference type="Proteomes" id="UP000544090">
    <property type="component" value="Unassembled WGS sequence"/>
</dbReference>
<evidence type="ECO:0000256" key="5">
    <source>
        <dbReference type="ARBA" id="ARBA00023004"/>
    </source>
</evidence>
<dbReference type="PRINTS" id="PR01576">
    <property type="entry name" value="PDEFORMYLASE"/>
</dbReference>
<dbReference type="NCBIfam" id="NF001159">
    <property type="entry name" value="PRK00150.1-3"/>
    <property type="match status" value="1"/>
</dbReference>
<name>A0A7X6HBD8_9MICC</name>